<proteinExistence type="inferred from homology"/>
<dbReference type="SUPFAM" id="SSF53067">
    <property type="entry name" value="Actin-like ATPase domain"/>
    <property type="match status" value="2"/>
</dbReference>
<dbReference type="STRING" id="857566.A0A1E3PFP9"/>
<dbReference type="InterPro" id="IPR004000">
    <property type="entry name" value="Actin"/>
</dbReference>
<dbReference type="OrthoDB" id="5132116at2759"/>
<dbReference type="Proteomes" id="UP000095009">
    <property type="component" value="Unassembled WGS sequence"/>
</dbReference>
<accession>A0A1E3PFP9</accession>
<reference evidence="2 3" key="1">
    <citation type="journal article" date="2016" name="Proc. Natl. Acad. Sci. U.S.A.">
        <title>Comparative genomics of biotechnologically important yeasts.</title>
        <authorList>
            <person name="Riley R."/>
            <person name="Haridas S."/>
            <person name="Wolfe K.H."/>
            <person name="Lopes M.R."/>
            <person name="Hittinger C.T."/>
            <person name="Goeker M."/>
            <person name="Salamov A.A."/>
            <person name="Wisecaver J.H."/>
            <person name="Long T.M."/>
            <person name="Calvey C.H."/>
            <person name="Aerts A.L."/>
            <person name="Barry K.W."/>
            <person name="Choi C."/>
            <person name="Clum A."/>
            <person name="Coughlan A.Y."/>
            <person name="Deshpande S."/>
            <person name="Douglass A.P."/>
            <person name="Hanson S.J."/>
            <person name="Klenk H.-P."/>
            <person name="LaButti K.M."/>
            <person name="Lapidus A."/>
            <person name="Lindquist E.A."/>
            <person name="Lipzen A.M."/>
            <person name="Meier-Kolthoff J.P."/>
            <person name="Ohm R.A."/>
            <person name="Otillar R.P."/>
            <person name="Pangilinan J.L."/>
            <person name="Peng Y."/>
            <person name="Rokas A."/>
            <person name="Rosa C.A."/>
            <person name="Scheuner C."/>
            <person name="Sibirny A.A."/>
            <person name="Slot J.C."/>
            <person name="Stielow J.B."/>
            <person name="Sun H."/>
            <person name="Kurtzman C.P."/>
            <person name="Blackwell M."/>
            <person name="Grigoriev I.V."/>
            <person name="Jeffries T.W."/>
        </authorList>
    </citation>
    <scope>NUCLEOTIDE SEQUENCE [LARGE SCALE GENOMIC DNA]</scope>
    <source>
        <strain evidence="2 3">DSM 6958</strain>
    </source>
</reference>
<dbReference type="PANTHER" id="PTHR11937">
    <property type="entry name" value="ACTIN"/>
    <property type="match status" value="1"/>
</dbReference>
<dbReference type="EMBL" id="KV454412">
    <property type="protein sequence ID" value="ODQ64225.1"/>
    <property type="molecule type" value="Genomic_DNA"/>
</dbReference>
<organism evidence="2 3">
    <name type="scientific">Nadsonia fulvescens var. elongata DSM 6958</name>
    <dbReference type="NCBI Taxonomy" id="857566"/>
    <lineage>
        <taxon>Eukaryota</taxon>
        <taxon>Fungi</taxon>
        <taxon>Dikarya</taxon>
        <taxon>Ascomycota</taxon>
        <taxon>Saccharomycotina</taxon>
        <taxon>Dipodascomycetes</taxon>
        <taxon>Dipodascales</taxon>
        <taxon>Dipodascales incertae sedis</taxon>
        <taxon>Nadsonia</taxon>
    </lineage>
</organism>
<dbReference type="AlphaFoldDB" id="A0A1E3PFP9"/>
<protein>
    <submittedName>
        <fullName evidence="2">Actin-related protein 4</fullName>
    </submittedName>
</protein>
<gene>
    <name evidence="2" type="ORF">NADFUDRAFT_27372</name>
</gene>
<dbReference type="Gene3D" id="3.30.420.40">
    <property type="match status" value="2"/>
</dbReference>
<sequence length="423" mass="46508">MVSSDEITSIVIEVGSSSTRAGFSGEDLPKSVIPTIYGKTSITTDDGKTNDIYDLGTSIHVPRYRKEIFSPLTDSVPHDWDAISRIWEYSITHGLKIDEPKDGEYPLMITEEVWTTPNARNKLAELAFEEFNVPAFSTVKNPLCAAYGSAKPTALVVDVGAQTTSVNAVIDGSIIPKSSLHTRFAGDFLNAHILAHLSSRNIQVVPTFAVAKRASVSGLQGQAITSELKKFKEDYVTPSFNMYEIQQVINEFKESVSQVCDTPFTIQNPLARLTRPFEFPDGFNTIFGPERLSTMEPLFRPSAYPLPGVNIPENSLGLTELIYHSVVNASDSPDVQATLLNNIVVTGGSTLLSGLANRVVYDLIQMLPTLRNRIHGSPYAIERKSAVWTGASVLASMGNFENNWVTKAEWDEFGADILERKLK</sequence>
<comment type="similarity">
    <text evidence="1">Belongs to the actin family.</text>
</comment>
<evidence type="ECO:0000313" key="2">
    <source>
        <dbReference type="EMBL" id="ODQ64225.1"/>
    </source>
</evidence>
<name>A0A1E3PFP9_9ASCO</name>
<dbReference type="FunFam" id="3.30.420.40:FF:000058">
    <property type="entry name" value="Putative actin-related protein 5"/>
    <property type="match status" value="1"/>
</dbReference>
<dbReference type="Pfam" id="PF00022">
    <property type="entry name" value="Actin"/>
    <property type="match status" value="1"/>
</dbReference>
<dbReference type="InterPro" id="IPR043129">
    <property type="entry name" value="ATPase_NBD"/>
</dbReference>
<dbReference type="Gene3D" id="3.90.640.10">
    <property type="entry name" value="Actin, Chain A, domain 4"/>
    <property type="match status" value="1"/>
</dbReference>
<evidence type="ECO:0000256" key="1">
    <source>
        <dbReference type="RuleBase" id="RU000487"/>
    </source>
</evidence>
<keyword evidence="3" id="KW-1185">Reference proteome</keyword>
<evidence type="ECO:0000313" key="3">
    <source>
        <dbReference type="Proteomes" id="UP000095009"/>
    </source>
</evidence>
<dbReference type="SMART" id="SM00268">
    <property type="entry name" value="ACTIN"/>
    <property type="match status" value="1"/>
</dbReference>